<dbReference type="OrthoDB" id="5515308at2"/>
<feature type="transmembrane region" description="Helical" evidence="1">
    <location>
        <begin position="30"/>
        <end position="47"/>
    </location>
</feature>
<evidence type="ECO:0000256" key="1">
    <source>
        <dbReference type="SAM" id="Phobius"/>
    </source>
</evidence>
<organism evidence="2 3">
    <name type="scientific">Paludisphaera borealis</name>
    <dbReference type="NCBI Taxonomy" id="1387353"/>
    <lineage>
        <taxon>Bacteria</taxon>
        <taxon>Pseudomonadati</taxon>
        <taxon>Planctomycetota</taxon>
        <taxon>Planctomycetia</taxon>
        <taxon>Isosphaerales</taxon>
        <taxon>Isosphaeraceae</taxon>
        <taxon>Paludisphaera</taxon>
    </lineage>
</organism>
<feature type="transmembrane region" description="Helical" evidence="1">
    <location>
        <begin position="54"/>
        <end position="73"/>
    </location>
</feature>
<dbReference type="Proteomes" id="UP000186309">
    <property type="component" value="Chromosome"/>
</dbReference>
<evidence type="ECO:0000313" key="2">
    <source>
        <dbReference type="EMBL" id="APW60870.1"/>
    </source>
</evidence>
<dbReference type="EMBL" id="CP019082">
    <property type="protein sequence ID" value="APW60870.1"/>
    <property type="molecule type" value="Genomic_DNA"/>
</dbReference>
<dbReference type="AlphaFoldDB" id="A0A1U7CPK3"/>
<sequence length="112" mass="12702">MTQTQTAAAPTRLERMAATYREDHQNPINHFLHVGVGWPIAAIAVIVAPFRPLLGLELFILSYVVMWTGHFVFERNLPTVFKHPTTPFVMAWTVICQIAAFFGRLIHGRRSS</sequence>
<dbReference type="Pfam" id="PF06127">
    <property type="entry name" value="Mpo1-like"/>
    <property type="match status" value="1"/>
</dbReference>
<proteinExistence type="predicted"/>
<feature type="transmembrane region" description="Helical" evidence="1">
    <location>
        <begin position="85"/>
        <end position="106"/>
    </location>
</feature>
<protein>
    <recommendedName>
        <fullName evidence="4">DUF962 domain-containing protein</fullName>
    </recommendedName>
</protein>
<evidence type="ECO:0008006" key="4">
    <source>
        <dbReference type="Google" id="ProtNLM"/>
    </source>
</evidence>
<dbReference type="KEGG" id="pbor:BSF38_02362"/>
<dbReference type="STRING" id="1387353.BSF38_02362"/>
<reference evidence="3" key="1">
    <citation type="submission" date="2016-12" db="EMBL/GenBank/DDBJ databases">
        <title>Comparative genomics of four Isosphaeraceae planctomycetes: a common pool of plasmids and glycoside hydrolase genes.</title>
        <authorList>
            <person name="Ivanova A."/>
        </authorList>
    </citation>
    <scope>NUCLEOTIDE SEQUENCE [LARGE SCALE GENOMIC DNA]</scope>
    <source>
        <strain evidence="3">PX4</strain>
    </source>
</reference>
<keyword evidence="3" id="KW-1185">Reference proteome</keyword>
<name>A0A1U7CPK3_9BACT</name>
<evidence type="ECO:0000313" key="3">
    <source>
        <dbReference type="Proteomes" id="UP000186309"/>
    </source>
</evidence>
<keyword evidence="1" id="KW-0472">Membrane</keyword>
<gene>
    <name evidence="2" type="ORF">BSF38_02362</name>
</gene>
<dbReference type="InterPro" id="IPR009305">
    <property type="entry name" value="Mpo1-like"/>
</dbReference>
<dbReference type="RefSeq" id="WP_076345795.1">
    <property type="nucleotide sequence ID" value="NZ_CP019082.1"/>
</dbReference>
<accession>A0A1U7CPK3</accession>
<keyword evidence="1" id="KW-1133">Transmembrane helix</keyword>
<keyword evidence="1" id="KW-0812">Transmembrane</keyword>